<gene>
    <name evidence="2" type="ORF">GCM10023226_39900</name>
</gene>
<accession>A0ABP8X050</accession>
<reference evidence="3" key="1">
    <citation type="journal article" date="2019" name="Int. J. Syst. Evol. Microbiol.">
        <title>The Global Catalogue of Microorganisms (GCM) 10K type strain sequencing project: providing services to taxonomists for standard genome sequencing and annotation.</title>
        <authorList>
            <consortium name="The Broad Institute Genomics Platform"/>
            <consortium name="The Broad Institute Genome Sequencing Center for Infectious Disease"/>
            <person name="Wu L."/>
            <person name="Ma J."/>
        </authorList>
    </citation>
    <scope>NUCLEOTIDE SEQUENCE [LARGE SCALE GENOMIC DNA]</scope>
    <source>
        <strain evidence="3">JCM 18127</strain>
    </source>
</reference>
<organism evidence="2 3">
    <name type="scientific">Nocardioides nanhaiensis</name>
    <dbReference type="NCBI Taxonomy" id="1476871"/>
    <lineage>
        <taxon>Bacteria</taxon>
        <taxon>Bacillati</taxon>
        <taxon>Actinomycetota</taxon>
        <taxon>Actinomycetes</taxon>
        <taxon>Propionibacteriales</taxon>
        <taxon>Nocardioidaceae</taxon>
        <taxon>Nocardioides</taxon>
    </lineage>
</organism>
<feature type="region of interest" description="Disordered" evidence="1">
    <location>
        <begin position="65"/>
        <end position="87"/>
    </location>
</feature>
<keyword evidence="3" id="KW-1185">Reference proteome</keyword>
<sequence length="125" mass="13643">MSESYEVYPAGGREPAPEPEPRAGGDGGAGGTGTLWYVMVEYSNQGQAKPPTVVKIVAGPFDGREQARDAAREEAVGFRPPDPMSPRKRVVYRLSDDELMTFVEGAMSTFHFRTFTAELLGSRDE</sequence>
<feature type="compositionally biased region" description="Basic and acidic residues" evidence="1">
    <location>
        <begin position="65"/>
        <end position="76"/>
    </location>
</feature>
<evidence type="ECO:0000256" key="1">
    <source>
        <dbReference type="SAM" id="MobiDB-lite"/>
    </source>
</evidence>
<name>A0ABP8X050_9ACTN</name>
<dbReference type="Proteomes" id="UP001500621">
    <property type="component" value="Unassembled WGS sequence"/>
</dbReference>
<dbReference type="EMBL" id="BAABIM010000005">
    <property type="protein sequence ID" value="GAA4697468.1"/>
    <property type="molecule type" value="Genomic_DNA"/>
</dbReference>
<evidence type="ECO:0000313" key="3">
    <source>
        <dbReference type="Proteomes" id="UP001500621"/>
    </source>
</evidence>
<proteinExistence type="predicted"/>
<feature type="region of interest" description="Disordered" evidence="1">
    <location>
        <begin position="1"/>
        <end position="30"/>
    </location>
</feature>
<comment type="caution">
    <text evidence="2">The sequence shown here is derived from an EMBL/GenBank/DDBJ whole genome shotgun (WGS) entry which is preliminary data.</text>
</comment>
<dbReference type="RefSeq" id="WP_345271623.1">
    <property type="nucleotide sequence ID" value="NZ_BAABIM010000005.1"/>
</dbReference>
<evidence type="ECO:0000313" key="2">
    <source>
        <dbReference type="EMBL" id="GAA4697468.1"/>
    </source>
</evidence>
<protein>
    <submittedName>
        <fullName evidence="2">Uncharacterized protein</fullName>
    </submittedName>
</protein>